<sequence>SLRPIIAICGTTGVGKSKLAVELALALSQRSDNARHKYRGARIINADAMQVYSGMDIITNKITMEEMRGVDHLLMSFKRPGEQYIITEWVKDATRIIDETHRMGQVPIVVGGTSYWIQHLLFPNRLVSLDSTSPESADGSSLSEGLAKSLSSLPPELFNLFHALPTQSPSAADQPELASAMHQLLSLLDPQIAQRLHWRDTRKTLRQLTIVKEAGRLSSEILAEQSQAAPSARYRTLLFWLYAKPDILKPRLDSRIDQMVEQGLLDEIRTLGTQLSADTVHPDAKEESNEEIEPERYTIETDYTLGIYQSIGFKEFHDYLSAPAHNDATFQEALQNMKTATRRYAMRQIMWIRNKLLPAARTANALSRAEEDYDVVPTYVLDATELGTYWDANILKPAQDITDAFLNSEELRDPMLLSNTARDLLTEKKPKDIVPRRKVMCPVCTRDEERPVMIEEGAQWKGHVRTRPHRKRAVKLHMQQLKDSQGNDDQPNDEETSESEDGLYETSTLYT</sequence>
<dbReference type="InterPro" id="IPR027417">
    <property type="entry name" value="P-loop_NTPase"/>
</dbReference>
<evidence type="ECO:0000256" key="1">
    <source>
        <dbReference type="ARBA" id="ARBA00005842"/>
    </source>
</evidence>
<accession>A0ABQ8KVN8</accession>
<dbReference type="Gene3D" id="3.40.50.300">
    <property type="entry name" value="P-loop containing nucleotide triphosphate hydrolases"/>
    <property type="match status" value="1"/>
</dbReference>
<evidence type="ECO:0000256" key="2">
    <source>
        <dbReference type="ARBA" id="ARBA00022679"/>
    </source>
</evidence>
<dbReference type="GeneID" id="72009155"/>
<protein>
    <submittedName>
        <fullName evidence="6">tRNA isopentenyltransferase</fullName>
    </submittedName>
</protein>
<dbReference type="PANTHER" id="PTHR11088">
    <property type="entry name" value="TRNA DIMETHYLALLYLTRANSFERASE"/>
    <property type="match status" value="1"/>
</dbReference>
<organism evidence="6 7">
    <name type="scientific">Rhodofomes roseus</name>
    <dbReference type="NCBI Taxonomy" id="34475"/>
    <lineage>
        <taxon>Eukaryota</taxon>
        <taxon>Fungi</taxon>
        <taxon>Dikarya</taxon>
        <taxon>Basidiomycota</taxon>
        <taxon>Agaricomycotina</taxon>
        <taxon>Agaricomycetes</taxon>
        <taxon>Polyporales</taxon>
        <taxon>Rhodofomes</taxon>
    </lineage>
</organism>
<keyword evidence="7" id="KW-1185">Reference proteome</keyword>
<dbReference type="InterPro" id="IPR018022">
    <property type="entry name" value="IPT"/>
</dbReference>
<comment type="caution">
    <text evidence="6">The sequence shown here is derived from an EMBL/GenBank/DDBJ whole genome shotgun (WGS) entry which is preliminary data.</text>
</comment>
<name>A0ABQ8KVN8_9APHY</name>
<dbReference type="SUPFAM" id="SSF52540">
    <property type="entry name" value="P-loop containing nucleoside triphosphate hydrolases"/>
    <property type="match status" value="1"/>
</dbReference>
<dbReference type="PANTHER" id="PTHR11088:SF89">
    <property type="entry name" value="TRNA DIMETHYLALLYLTRANSFERASE"/>
    <property type="match status" value="1"/>
</dbReference>
<evidence type="ECO:0000256" key="5">
    <source>
        <dbReference type="SAM" id="MobiDB-lite"/>
    </source>
</evidence>
<dbReference type="RefSeq" id="XP_047783923.1">
    <property type="nucleotide sequence ID" value="XM_047928423.1"/>
</dbReference>
<keyword evidence="3" id="KW-0547">Nucleotide-binding</keyword>
<evidence type="ECO:0000313" key="7">
    <source>
        <dbReference type="Proteomes" id="UP000814176"/>
    </source>
</evidence>
<proteinExistence type="inferred from homology"/>
<gene>
    <name evidence="6" type="ORF">C8Q71DRAFT_877353</name>
</gene>
<evidence type="ECO:0000256" key="4">
    <source>
        <dbReference type="ARBA" id="ARBA00022840"/>
    </source>
</evidence>
<comment type="similarity">
    <text evidence="1">Belongs to the IPP transferase family.</text>
</comment>
<evidence type="ECO:0000256" key="3">
    <source>
        <dbReference type="ARBA" id="ARBA00022741"/>
    </source>
</evidence>
<feature type="compositionally biased region" description="Acidic residues" evidence="5">
    <location>
        <begin position="490"/>
        <end position="503"/>
    </location>
</feature>
<feature type="compositionally biased region" description="Basic residues" evidence="5">
    <location>
        <begin position="463"/>
        <end position="475"/>
    </location>
</feature>
<keyword evidence="4" id="KW-0067">ATP-binding</keyword>
<feature type="non-terminal residue" evidence="6">
    <location>
        <position position="1"/>
    </location>
</feature>
<keyword evidence="2" id="KW-0808">Transferase</keyword>
<dbReference type="Proteomes" id="UP000814176">
    <property type="component" value="Unassembled WGS sequence"/>
</dbReference>
<dbReference type="EMBL" id="JADCUA010000002">
    <property type="protein sequence ID" value="KAH9842876.1"/>
    <property type="molecule type" value="Genomic_DNA"/>
</dbReference>
<dbReference type="HAMAP" id="MF_00185">
    <property type="entry name" value="IPP_trans"/>
    <property type="match status" value="1"/>
</dbReference>
<reference evidence="6 7" key="1">
    <citation type="journal article" date="2021" name="Environ. Microbiol.">
        <title>Gene family expansions and transcriptome signatures uncover fungal adaptations to wood decay.</title>
        <authorList>
            <person name="Hage H."/>
            <person name="Miyauchi S."/>
            <person name="Viragh M."/>
            <person name="Drula E."/>
            <person name="Min B."/>
            <person name="Chaduli D."/>
            <person name="Navarro D."/>
            <person name="Favel A."/>
            <person name="Norest M."/>
            <person name="Lesage-Meessen L."/>
            <person name="Balint B."/>
            <person name="Merenyi Z."/>
            <person name="de Eugenio L."/>
            <person name="Morin E."/>
            <person name="Martinez A.T."/>
            <person name="Baldrian P."/>
            <person name="Stursova M."/>
            <person name="Martinez M.J."/>
            <person name="Novotny C."/>
            <person name="Magnuson J.K."/>
            <person name="Spatafora J.W."/>
            <person name="Maurice S."/>
            <person name="Pangilinan J."/>
            <person name="Andreopoulos W."/>
            <person name="LaButti K."/>
            <person name="Hundley H."/>
            <person name="Na H."/>
            <person name="Kuo A."/>
            <person name="Barry K."/>
            <person name="Lipzen A."/>
            <person name="Henrissat B."/>
            <person name="Riley R."/>
            <person name="Ahrendt S."/>
            <person name="Nagy L.G."/>
            <person name="Grigoriev I.V."/>
            <person name="Martin F."/>
            <person name="Rosso M.N."/>
        </authorList>
    </citation>
    <scope>NUCLEOTIDE SEQUENCE [LARGE SCALE GENOMIC DNA]</scope>
    <source>
        <strain evidence="6 7">CIRM-BRFM 1785</strain>
    </source>
</reference>
<evidence type="ECO:0000313" key="6">
    <source>
        <dbReference type="EMBL" id="KAH9842876.1"/>
    </source>
</evidence>
<dbReference type="Pfam" id="PF01715">
    <property type="entry name" value="IPPT"/>
    <property type="match status" value="1"/>
</dbReference>
<feature type="region of interest" description="Disordered" evidence="5">
    <location>
        <begin position="463"/>
        <end position="511"/>
    </location>
</feature>
<dbReference type="InterPro" id="IPR039657">
    <property type="entry name" value="Dimethylallyltransferase"/>
</dbReference>
<dbReference type="Gene3D" id="1.10.20.140">
    <property type="match status" value="1"/>
</dbReference>